<sequence length="208" mass="23632">MKCCFYRYEMEKSLGYCWHLLRARRLKYFLGIEVAHSKQGIFISQQKYVTDLLKETGKTACKPASTPIDPNLRLEDVEKDATVDKEMYQRLVGRLIYVSHTQSDIAYAVSVISQFIDSPKEAQLQATYRVLQYLKGTPCKGIMLKRNGALVLEAYTDANYAGSIIDRKSTFGYCTFLGGNLVTWRSKKHNVVVRSSAEAEFRAMAQGV</sequence>
<dbReference type="PANTHER" id="PTHR11439">
    <property type="entry name" value="GAG-POL-RELATED RETROTRANSPOSON"/>
    <property type="match status" value="1"/>
</dbReference>
<proteinExistence type="predicted"/>
<dbReference type="InterPro" id="IPR043502">
    <property type="entry name" value="DNA/RNA_pol_sf"/>
</dbReference>
<gene>
    <name evidence="1" type="primary">RE1_3049</name>
    <name evidence="1" type="ORF">CK203_020022</name>
</gene>
<evidence type="ECO:0000313" key="1">
    <source>
        <dbReference type="EMBL" id="RVX03231.1"/>
    </source>
</evidence>
<dbReference type="PANTHER" id="PTHR11439:SF470">
    <property type="entry name" value="CYSTEINE-RICH RLK (RECEPTOR-LIKE PROTEIN KINASE) 8"/>
    <property type="match status" value="1"/>
</dbReference>
<organism evidence="1 2">
    <name type="scientific">Vitis vinifera</name>
    <name type="common">Grape</name>
    <dbReference type="NCBI Taxonomy" id="29760"/>
    <lineage>
        <taxon>Eukaryota</taxon>
        <taxon>Viridiplantae</taxon>
        <taxon>Streptophyta</taxon>
        <taxon>Embryophyta</taxon>
        <taxon>Tracheophyta</taxon>
        <taxon>Spermatophyta</taxon>
        <taxon>Magnoliopsida</taxon>
        <taxon>eudicotyledons</taxon>
        <taxon>Gunneridae</taxon>
        <taxon>Pentapetalae</taxon>
        <taxon>rosids</taxon>
        <taxon>Vitales</taxon>
        <taxon>Vitaceae</taxon>
        <taxon>Viteae</taxon>
        <taxon>Vitis</taxon>
    </lineage>
</organism>
<accession>A0A438J2N5</accession>
<name>A0A438J2N5_VITVI</name>
<comment type="caution">
    <text evidence="1">The sequence shown here is derived from an EMBL/GenBank/DDBJ whole genome shotgun (WGS) entry which is preliminary data.</text>
</comment>
<evidence type="ECO:0000313" key="2">
    <source>
        <dbReference type="Proteomes" id="UP000288805"/>
    </source>
</evidence>
<dbReference type="SUPFAM" id="SSF56672">
    <property type="entry name" value="DNA/RNA polymerases"/>
    <property type="match status" value="1"/>
</dbReference>
<dbReference type="CDD" id="cd09272">
    <property type="entry name" value="RNase_HI_RT_Ty1"/>
    <property type="match status" value="1"/>
</dbReference>
<dbReference type="AlphaFoldDB" id="A0A438J2N5"/>
<dbReference type="EMBL" id="QGNW01000066">
    <property type="protein sequence ID" value="RVX03231.1"/>
    <property type="molecule type" value="Genomic_DNA"/>
</dbReference>
<dbReference type="Proteomes" id="UP000288805">
    <property type="component" value="Unassembled WGS sequence"/>
</dbReference>
<protein>
    <submittedName>
        <fullName evidence="1">Retrovirus-related Pol polyprotein from transposon RE1</fullName>
    </submittedName>
</protein>
<reference evidence="1 2" key="1">
    <citation type="journal article" date="2018" name="PLoS Genet.">
        <title>Population sequencing reveals clonal diversity and ancestral inbreeding in the grapevine cultivar Chardonnay.</title>
        <authorList>
            <person name="Roach M.J."/>
            <person name="Johnson D.L."/>
            <person name="Bohlmann J."/>
            <person name="van Vuuren H.J."/>
            <person name="Jones S.J."/>
            <person name="Pretorius I.S."/>
            <person name="Schmidt S.A."/>
            <person name="Borneman A.R."/>
        </authorList>
    </citation>
    <scope>NUCLEOTIDE SEQUENCE [LARGE SCALE GENOMIC DNA]</scope>
    <source>
        <strain evidence="2">cv. Chardonnay</strain>
        <tissue evidence="1">Leaf</tissue>
    </source>
</reference>